<organism evidence="4 5">
    <name type="scientific">Helianthus annuus</name>
    <name type="common">Common sunflower</name>
    <dbReference type="NCBI Taxonomy" id="4232"/>
    <lineage>
        <taxon>Eukaryota</taxon>
        <taxon>Viridiplantae</taxon>
        <taxon>Streptophyta</taxon>
        <taxon>Embryophyta</taxon>
        <taxon>Tracheophyta</taxon>
        <taxon>Spermatophyta</taxon>
        <taxon>Magnoliopsida</taxon>
        <taxon>eudicotyledons</taxon>
        <taxon>Gunneridae</taxon>
        <taxon>Pentapetalae</taxon>
        <taxon>asterids</taxon>
        <taxon>campanulids</taxon>
        <taxon>Asterales</taxon>
        <taxon>Asteraceae</taxon>
        <taxon>Asteroideae</taxon>
        <taxon>Heliantheae alliance</taxon>
        <taxon>Heliantheae</taxon>
        <taxon>Helianthus</taxon>
    </lineage>
</organism>
<keyword evidence="1" id="KW-0547">Nucleotide-binding</keyword>
<dbReference type="InterPro" id="IPR050173">
    <property type="entry name" value="ABC_transporter_C-like"/>
</dbReference>
<proteinExistence type="predicted"/>
<keyword evidence="5" id="KW-1185">Reference proteome</keyword>
<evidence type="ECO:0000256" key="2">
    <source>
        <dbReference type="ARBA" id="ARBA00022840"/>
    </source>
</evidence>
<dbReference type="Gene3D" id="3.40.50.300">
    <property type="entry name" value="P-loop containing nucleotide triphosphate hydrolases"/>
    <property type="match status" value="1"/>
</dbReference>
<dbReference type="InterPro" id="IPR027417">
    <property type="entry name" value="P-loop_NTPase"/>
</dbReference>
<feature type="domain" description="ABC transporter" evidence="3">
    <location>
        <begin position="25"/>
        <end position="64"/>
    </location>
</feature>
<dbReference type="Proteomes" id="UP000215914">
    <property type="component" value="Unassembled WGS sequence"/>
</dbReference>
<name>A0A9K3NFH7_HELAN</name>
<comment type="caution">
    <text evidence="4">The sequence shown here is derived from an EMBL/GenBank/DDBJ whole genome shotgun (WGS) entry which is preliminary data.</text>
</comment>
<sequence length="86" mass="9772">MNMVFLLFGPILKRISRILNRKCFDQVAICGEIWSGKSTLISTILGEDPNIKGRIEVNGKVAYASQTAWIQTGTVRENVLFRRKRC</sequence>
<reference evidence="4" key="2">
    <citation type="submission" date="2020-06" db="EMBL/GenBank/DDBJ databases">
        <title>Helianthus annuus Genome sequencing and assembly Release 2.</title>
        <authorList>
            <person name="Gouzy J."/>
            <person name="Langlade N."/>
            <person name="Munos S."/>
        </authorList>
    </citation>
    <scope>NUCLEOTIDE SEQUENCE</scope>
    <source>
        <tissue evidence="4">Leaves</tissue>
    </source>
</reference>
<dbReference type="SUPFAM" id="SSF52540">
    <property type="entry name" value="P-loop containing nucleoside triphosphate hydrolases"/>
    <property type="match status" value="1"/>
</dbReference>
<reference evidence="4" key="1">
    <citation type="journal article" date="2017" name="Nature">
        <title>The sunflower genome provides insights into oil metabolism, flowering and Asterid evolution.</title>
        <authorList>
            <person name="Badouin H."/>
            <person name="Gouzy J."/>
            <person name="Grassa C.J."/>
            <person name="Murat F."/>
            <person name="Staton S.E."/>
            <person name="Cottret L."/>
            <person name="Lelandais-Briere C."/>
            <person name="Owens G.L."/>
            <person name="Carrere S."/>
            <person name="Mayjonade B."/>
            <person name="Legrand L."/>
            <person name="Gill N."/>
            <person name="Kane N.C."/>
            <person name="Bowers J.E."/>
            <person name="Hubner S."/>
            <person name="Bellec A."/>
            <person name="Berard A."/>
            <person name="Berges H."/>
            <person name="Blanchet N."/>
            <person name="Boniface M.C."/>
            <person name="Brunel D."/>
            <person name="Catrice O."/>
            <person name="Chaidir N."/>
            <person name="Claudel C."/>
            <person name="Donnadieu C."/>
            <person name="Faraut T."/>
            <person name="Fievet G."/>
            <person name="Helmstetter N."/>
            <person name="King M."/>
            <person name="Knapp S.J."/>
            <person name="Lai Z."/>
            <person name="Le Paslier M.C."/>
            <person name="Lippi Y."/>
            <person name="Lorenzon L."/>
            <person name="Mandel J.R."/>
            <person name="Marage G."/>
            <person name="Marchand G."/>
            <person name="Marquand E."/>
            <person name="Bret-Mestries E."/>
            <person name="Morien E."/>
            <person name="Nambeesan S."/>
            <person name="Nguyen T."/>
            <person name="Pegot-Espagnet P."/>
            <person name="Pouilly N."/>
            <person name="Raftis F."/>
            <person name="Sallet E."/>
            <person name="Schiex T."/>
            <person name="Thomas J."/>
            <person name="Vandecasteele C."/>
            <person name="Vares D."/>
            <person name="Vear F."/>
            <person name="Vautrin S."/>
            <person name="Crespi M."/>
            <person name="Mangin B."/>
            <person name="Burke J.M."/>
            <person name="Salse J."/>
            <person name="Munos S."/>
            <person name="Vincourt P."/>
            <person name="Rieseberg L.H."/>
            <person name="Langlade N.B."/>
        </authorList>
    </citation>
    <scope>NUCLEOTIDE SEQUENCE</scope>
    <source>
        <tissue evidence="4">Leaves</tissue>
    </source>
</reference>
<keyword evidence="2" id="KW-0067">ATP-binding</keyword>
<protein>
    <submittedName>
        <fullName evidence="4">ABC-type xenobiotic transporter</fullName>
    </submittedName>
</protein>
<dbReference type="EMBL" id="MNCJ02000322">
    <property type="protein sequence ID" value="KAF5797870.1"/>
    <property type="molecule type" value="Genomic_DNA"/>
</dbReference>
<evidence type="ECO:0000259" key="3">
    <source>
        <dbReference type="Pfam" id="PF00005"/>
    </source>
</evidence>
<dbReference type="InterPro" id="IPR003439">
    <property type="entry name" value="ABC_transporter-like_ATP-bd"/>
</dbReference>
<dbReference type="Pfam" id="PF00005">
    <property type="entry name" value="ABC_tran"/>
    <property type="match status" value="1"/>
</dbReference>
<gene>
    <name evidence="4" type="ORF">HanXRQr2_Chr07g0285941</name>
</gene>
<evidence type="ECO:0000256" key="1">
    <source>
        <dbReference type="ARBA" id="ARBA00022741"/>
    </source>
</evidence>
<dbReference type="Gramene" id="mRNA:HanXRQr2_Chr07g0285941">
    <property type="protein sequence ID" value="mRNA:HanXRQr2_Chr07g0285941"/>
    <property type="gene ID" value="HanXRQr2_Chr07g0285941"/>
</dbReference>
<dbReference type="GO" id="GO:0005524">
    <property type="term" value="F:ATP binding"/>
    <property type="evidence" value="ECO:0007669"/>
    <property type="project" value="UniProtKB-KW"/>
</dbReference>
<dbReference type="AlphaFoldDB" id="A0A9K3NFH7"/>
<dbReference type="PANTHER" id="PTHR24223:SF263">
    <property type="entry name" value="ABC-TYPE XENOBIOTIC TRANSPORTER"/>
    <property type="match status" value="1"/>
</dbReference>
<dbReference type="GO" id="GO:0016887">
    <property type="term" value="F:ATP hydrolysis activity"/>
    <property type="evidence" value="ECO:0007669"/>
    <property type="project" value="InterPro"/>
</dbReference>
<evidence type="ECO:0000313" key="5">
    <source>
        <dbReference type="Proteomes" id="UP000215914"/>
    </source>
</evidence>
<evidence type="ECO:0000313" key="4">
    <source>
        <dbReference type="EMBL" id="KAF5797870.1"/>
    </source>
</evidence>
<accession>A0A9K3NFH7</accession>
<dbReference type="PANTHER" id="PTHR24223">
    <property type="entry name" value="ATP-BINDING CASSETTE SUB-FAMILY C"/>
    <property type="match status" value="1"/>
</dbReference>